<evidence type="ECO:0000313" key="3">
    <source>
        <dbReference type="Proteomes" id="UP000183994"/>
    </source>
</evidence>
<protein>
    <submittedName>
        <fullName evidence="2">Uroporphyrinogen decarboxylase (URO-D)</fullName>
    </submittedName>
</protein>
<proteinExistence type="predicted"/>
<dbReference type="InterPro" id="IPR000257">
    <property type="entry name" value="Uroporphyrinogen_deCOase"/>
</dbReference>
<dbReference type="PANTHER" id="PTHR47099:SF1">
    <property type="entry name" value="METHYLCOBAMIDE:COM METHYLTRANSFERASE MTBA"/>
    <property type="match status" value="1"/>
</dbReference>
<dbReference type="Proteomes" id="UP000183994">
    <property type="component" value="Unassembled WGS sequence"/>
</dbReference>
<dbReference type="InterPro" id="IPR052024">
    <property type="entry name" value="Methanogen_methyltrans"/>
</dbReference>
<evidence type="ECO:0000259" key="1">
    <source>
        <dbReference type="Pfam" id="PF01208"/>
    </source>
</evidence>
<evidence type="ECO:0000313" key="2">
    <source>
        <dbReference type="EMBL" id="SHJ65167.1"/>
    </source>
</evidence>
<dbReference type="PANTHER" id="PTHR47099">
    <property type="entry name" value="METHYLCOBAMIDE:COM METHYLTRANSFERASE MTBA"/>
    <property type="match status" value="1"/>
</dbReference>
<organism evidence="2 3">
    <name type="scientific">Desulfatibacillum alkenivorans DSM 16219</name>
    <dbReference type="NCBI Taxonomy" id="1121393"/>
    <lineage>
        <taxon>Bacteria</taxon>
        <taxon>Pseudomonadati</taxon>
        <taxon>Thermodesulfobacteriota</taxon>
        <taxon>Desulfobacteria</taxon>
        <taxon>Desulfobacterales</taxon>
        <taxon>Desulfatibacillaceae</taxon>
        <taxon>Desulfatibacillum</taxon>
    </lineage>
</organism>
<sequence length="350" mass="38888">MKTMTGLERMLTTLKHQEPDRVPHGELHNPAVWQAIAPEGGTYEDFIELLDIDCVVGYDKLTGWNWELQDPEKGIVRDIWGGLQRLTSNQPSPMSPALAGPQDLEAYTPPDPDRPERYLWLQAWVKRWKGERACIAHATDVFDIARESLIGDVPYFTAMIQDPDYIQQVQEIILDYNLRYLKNCIEVGADALFITGDFATTTAPMVSPAMTRQFLLPPLKAAVELGHAHGLPVLKHSDGNIMPIIDDMLATGIDGLHPIDPMAGLDLEEIKKKYGDQVTLCGNVSCAYTLCEAPQDEVVREVKDCIRKAGKGGGYVCMSSNSIHSGVKPENYVAMVKAIHEFGVYPLDLD</sequence>
<reference evidence="3" key="1">
    <citation type="submission" date="2016-11" db="EMBL/GenBank/DDBJ databases">
        <authorList>
            <person name="Varghese N."/>
            <person name="Submissions S."/>
        </authorList>
    </citation>
    <scope>NUCLEOTIDE SEQUENCE [LARGE SCALE GENOMIC DNA]</scope>
    <source>
        <strain evidence="3">DSM 16219</strain>
    </source>
</reference>
<dbReference type="RefSeq" id="WP_073475405.1">
    <property type="nucleotide sequence ID" value="NZ_FQZU01000010.1"/>
</dbReference>
<dbReference type="AlphaFoldDB" id="A0A1M6L1T3"/>
<dbReference type="Pfam" id="PF01208">
    <property type="entry name" value="URO-D"/>
    <property type="match status" value="1"/>
</dbReference>
<gene>
    <name evidence="2" type="ORF">SAMN02745216_02006</name>
</gene>
<feature type="domain" description="Uroporphyrinogen decarboxylase (URO-D)" evidence="1">
    <location>
        <begin position="89"/>
        <end position="342"/>
    </location>
</feature>
<dbReference type="GO" id="GO:0006779">
    <property type="term" value="P:porphyrin-containing compound biosynthetic process"/>
    <property type="evidence" value="ECO:0007669"/>
    <property type="project" value="InterPro"/>
</dbReference>
<dbReference type="GO" id="GO:0004853">
    <property type="term" value="F:uroporphyrinogen decarboxylase activity"/>
    <property type="evidence" value="ECO:0007669"/>
    <property type="project" value="InterPro"/>
</dbReference>
<keyword evidence="3" id="KW-1185">Reference proteome</keyword>
<dbReference type="STRING" id="1121393.SAMN02745216_02006"/>
<name>A0A1M6L1T3_9BACT</name>
<dbReference type="Gene3D" id="3.20.20.210">
    <property type="match status" value="1"/>
</dbReference>
<dbReference type="SUPFAM" id="SSF51726">
    <property type="entry name" value="UROD/MetE-like"/>
    <property type="match status" value="1"/>
</dbReference>
<accession>A0A1M6L1T3</accession>
<dbReference type="EMBL" id="FQZU01000010">
    <property type="protein sequence ID" value="SHJ65167.1"/>
    <property type="molecule type" value="Genomic_DNA"/>
</dbReference>
<dbReference type="OrthoDB" id="5423068at2"/>
<dbReference type="InterPro" id="IPR038071">
    <property type="entry name" value="UROD/MetE-like_sf"/>
</dbReference>